<dbReference type="GO" id="GO:0003856">
    <property type="term" value="F:3-dehydroquinate synthase activity"/>
    <property type="evidence" value="ECO:0007669"/>
    <property type="project" value="InterPro"/>
</dbReference>
<dbReference type="Proteomes" id="UP001652600">
    <property type="component" value="Chromosome 6"/>
</dbReference>
<dbReference type="RefSeq" id="XP_008448679.1">
    <property type="nucleotide sequence ID" value="XM_008450457.3"/>
</dbReference>
<name>A0A1S3BJN1_CUCME</name>
<feature type="region of interest" description="Disordered" evidence="1">
    <location>
        <begin position="1"/>
        <end position="30"/>
    </location>
</feature>
<reference evidence="3" key="1">
    <citation type="submission" date="2025-08" db="UniProtKB">
        <authorList>
            <consortium name="RefSeq"/>
        </authorList>
    </citation>
    <scope>IDENTIFICATION</scope>
    <source>
        <tissue evidence="3">Stem</tissue>
    </source>
</reference>
<dbReference type="PANTHER" id="PTHR33563:SF9">
    <property type="entry name" value="USPA DOMAIN-CONTAINING PROTEIN"/>
    <property type="match status" value="1"/>
</dbReference>
<dbReference type="eggNOG" id="ENOG502RZT5">
    <property type="taxonomic scope" value="Eukaryota"/>
</dbReference>
<dbReference type="OrthoDB" id="1928023at2759"/>
<dbReference type="PANTHER" id="PTHR33563">
    <property type="match status" value="1"/>
</dbReference>
<dbReference type="SMR" id="A0A1S3BJN1"/>
<dbReference type="InParanoid" id="A0A1S3BJN1"/>
<dbReference type="InterPro" id="IPR014729">
    <property type="entry name" value="Rossmann-like_a/b/a_fold"/>
</dbReference>
<feature type="compositionally biased region" description="Polar residues" evidence="1">
    <location>
        <begin position="192"/>
        <end position="207"/>
    </location>
</feature>
<evidence type="ECO:0000313" key="3">
    <source>
        <dbReference type="RefSeq" id="XP_008448679.1"/>
    </source>
</evidence>
<proteinExistence type="predicted"/>
<dbReference type="SUPFAM" id="SSF52402">
    <property type="entry name" value="Adenine nucleotide alpha hydrolases-like"/>
    <property type="match status" value="1"/>
</dbReference>
<evidence type="ECO:0000256" key="1">
    <source>
        <dbReference type="SAM" id="MobiDB-lite"/>
    </source>
</evidence>
<sequence length="207" mass="23279">MAGAGNEDMEDDTRTPTPTPTPTLSSTSEAANRHVVVVMDGMEEFTTHPLEWALDNVIKPGCLVTLVGAMPWLNIPLSSKTWLDIWPINLEEMSFEGVEREYISEAKYAKLEAVVSLCKKYGVVPQKKVVMGHPLRLLIVEKISSLHATWVVFDKHQRGNRSYYAKKIKSNMVMLREDGSVDMINREPDFPSGSTLDSRQSYYSLNS</sequence>
<organism evidence="2 3">
    <name type="scientific">Cucumis melo</name>
    <name type="common">Muskmelon</name>
    <dbReference type="NCBI Taxonomy" id="3656"/>
    <lineage>
        <taxon>Eukaryota</taxon>
        <taxon>Viridiplantae</taxon>
        <taxon>Streptophyta</taxon>
        <taxon>Embryophyta</taxon>
        <taxon>Tracheophyta</taxon>
        <taxon>Spermatophyta</taxon>
        <taxon>Magnoliopsida</taxon>
        <taxon>eudicotyledons</taxon>
        <taxon>Gunneridae</taxon>
        <taxon>Pentapetalae</taxon>
        <taxon>rosids</taxon>
        <taxon>fabids</taxon>
        <taxon>Cucurbitales</taxon>
        <taxon>Cucurbitaceae</taxon>
        <taxon>Benincaseae</taxon>
        <taxon>Cucumis</taxon>
    </lineage>
</organism>
<dbReference type="GO" id="GO:0009073">
    <property type="term" value="P:aromatic amino acid family biosynthetic process"/>
    <property type="evidence" value="ECO:0007669"/>
    <property type="project" value="InterPro"/>
</dbReference>
<protein>
    <submittedName>
        <fullName evidence="3">Uncharacterized protein LOC103490778</fullName>
    </submittedName>
</protein>
<dbReference type="AlphaFoldDB" id="A0A1S3BJN1"/>
<evidence type="ECO:0000313" key="2">
    <source>
        <dbReference type="Proteomes" id="UP001652600"/>
    </source>
</evidence>
<gene>
    <name evidence="3" type="primary">LOC103490778</name>
</gene>
<dbReference type="InterPro" id="IPR002812">
    <property type="entry name" value="DHQS"/>
</dbReference>
<dbReference type="KEGG" id="cmo:103490778"/>
<accession>A0A1S3BJN1</accession>
<dbReference type="GeneID" id="103490778"/>
<feature type="region of interest" description="Disordered" evidence="1">
    <location>
        <begin position="186"/>
        <end position="207"/>
    </location>
</feature>
<dbReference type="Gene3D" id="3.40.50.620">
    <property type="entry name" value="HUPs"/>
    <property type="match status" value="1"/>
</dbReference>
<dbReference type="GO" id="GO:0016491">
    <property type="term" value="F:oxidoreductase activity"/>
    <property type="evidence" value="ECO:0007669"/>
    <property type="project" value="InterPro"/>
</dbReference>
<keyword evidence="2" id="KW-1185">Reference proteome</keyword>